<comment type="subunit">
    <text evidence="1">Homodimer.</text>
</comment>
<dbReference type="STRING" id="157687.HMPREF3180_01370"/>
<reference evidence="3" key="1">
    <citation type="submission" date="2016-01" db="EMBL/GenBank/DDBJ databases">
        <authorList>
            <person name="Mitreva M."/>
            <person name="Pepin K.H."/>
            <person name="Mihindukulasuriya K.A."/>
            <person name="Fulton R."/>
            <person name="Fronick C."/>
            <person name="O'Laughlin M."/>
            <person name="Miner T."/>
            <person name="Herter B."/>
            <person name="Rosa B.A."/>
            <person name="Cordes M."/>
            <person name="Tomlinson C."/>
            <person name="Wollam A."/>
            <person name="Palsikar V.B."/>
            <person name="Mardis E.R."/>
            <person name="Wilson R.K."/>
        </authorList>
    </citation>
    <scope>NUCLEOTIDE SEQUENCE [LARGE SCALE GENOMIC DNA]</scope>
    <source>
        <strain evidence="3">KA00185</strain>
    </source>
</reference>
<dbReference type="PANTHER" id="PTHR37560">
    <property type="entry name" value="UPF0210 PROTEIN SPR0218"/>
    <property type="match status" value="1"/>
</dbReference>
<dbReference type="OrthoDB" id="9763001at2"/>
<dbReference type="AlphaFoldDB" id="A0A134A9Y2"/>
<dbReference type="EMBL" id="LSDD01000096">
    <property type="protein sequence ID" value="KXB64543.1"/>
    <property type="molecule type" value="Genomic_DNA"/>
</dbReference>
<gene>
    <name evidence="2" type="ORF">HMPREF3180_01370</name>
</gene>
<protein>
    <recommendedName>
        <fullName evidence="1">UPF0210 protein HMPREF3180_01370</fullName>
    </recommendedName>
</protein>
<dbReference type="Proteomes" id="UP000070483">
    <property type="component" value="Unassembled WGS sequence"/>
</dbReference>
<comment type="similarity">
    <text evidence="1">Belongs to the UPF0210 family.</text>
</comment>
<comment type="caution">
    <text evidence="2">The sequence shown here is derived from an EMBL/GenBank/DDBJ whole genome shotgun (WGS) entry which is preliminary data.</text>
</comment>
<sequence length="454" mass="47738">MNLLPDEILETINMVEMQHLDVRTVTMGISLLDCIEADAQKTAENIYNKITENGKDLVRIADEVASKYNMPIINKRVSVTPISIIGNATDAQDYTIFAKVLDKAAKEIGIDFIGGFSALVDKGFTKGDINLINSIPKALSETDRVCSSVNVGSTKSGINLDAVKMMGKTVKELAKLSKDNDGLAAAKFVVFTNAVSDNPFMAGAFHGVENPDIVLNVGISGPGVVRHMLANISKTAKIDEITEAIKKVSFKITRMGELIGKEVAQRLGVEFGIIDLSLAPTPAVGDSVGNVLEEFGLESVGAYGTTLALAILNDAVKKGGAMAATRVGGLTGAFIPVSEDQGMIEATSKGYLTLEKLEAMTCVCSVGLDMIAIPGDTSEAVISGIIADEMAIGMVNSKTTAVRVIPVPGKKAGDRVVFGGLLGEANIININNLDCSVLINRGGKVAPPIQALKN</sequence>
<dbReference type="NCBIfam" id="NF003700">
    <property type="entry name" value="PRK05313.1"/>
    <property type="match status" value="1"/>
</dbReference>
<dbReference type="Gene3D" id="3.20.70.20">
    <property type="match status" value="1"/>
</dbReference>
<evidence type="ECO:0000256" key="1">
    <source>
        <dbReference type="HAMAP-Rule" id="MF_01221"/>
    </source>
</evidence>
<dbReference type="HAMAP" id="MF_01221">
    <property type="entry name" value="UPF0210"/>
    <property type="match status" value="1"/>
</dbReference>
<evidence type="ECO:0000313" key="2">
    <source>
        <dbReference type="EMBL" id="KXB64543.1"/>
    </source>
</evidence>
<organism evidence="2 3">
    <name type="scientific">Leptotrichia wadei</name>
    <dbReference type="NCBI Taxonomy" id="157687"/>
    <lineage>
        <taxon>Bacteria</taxon>
        <taxon>Fusobacteriati</taxon>
        <taxon>Fusobacteriota</taxon>
        <taxon>Fusobacteriia</taxon>
        <taxon>Fusobacteriales</taxon>
        <taxon>Leptotrichiaceae</taxon>
        <taxon>Leptotrichia</taxon>
    </lineage>
</organism>
<accession>A0A134A9Y2</accession>
<dbReference type="CDD" id="cd08025">
    <property type="entry name" value="RNR_PFL_like_DUF711"/>
    <property type="match status" value="1"/>
</dbReference>
<dbReference type="SUPFAM" id="SSF51998">
    <property type="entry name" value="PFL-like glycyl radical enzymes"/>
    <property type="match status" value="1"/>
</dbReference>
<proteinExistence type="inferred from homology"/>
<keyword evidence="3" id="KW-1185">Reference proteome</keyword>
<evidence type="ECO:0000313" key="3">
    <source>
        <dbReference type="Proteomes" id="UP000070483"/>
    </source>
</evidence>
<dbReference type="PATRIC" id="fig|157687.3.peg.1366"/>
<dbReference type="Pfam" id="PF05167">
    <property type="entry name" value="DUF711"/>
    <property type="match status" value="1"/>
</dbReference>
<dbReference type="InterPro" id="IPR007841">
    <property type="entry name" value="UPF0210"/>
</dbReference>
<dbReference type="PANTHER" id="PTHR37560:SF1">
    <property type="entry name" value="UPF0210 PROTEIN MJ1665"/>
    <property type="match status" value="1"/>
</dbReference>
<dbReference type="RefSeq" id="WP_060918069.1">
    <property type="nucleotide sequence ID" value="NZ_KQ960078.1"/>
</dbReference>
<name>A0A134A9Y2_9FUSO</name>